<dbReference type="GO" id="GO:0022857">
    <property type="term" value="F:transmembrane transporter activity"/>
    <property type="evidence" value="ECO:0007669"/>
    <property type="project" value="InterPro"/>
</dbReference>
<organism evidence="8 9">
    <name type="scientific">Oldenlandia corymbosa var. corymbosa</name>
    <dbReference type="NCBI Taxonomy" id="529605"/>
    <lineage>
        <taxon>Eukaryota</taxon>
        <taxon>Viridiplantae</taxon>
        <taxon>Streptophyta</taxon>
        <taxon>Embryophyta</taxon>
        <taxon>Tracheophyta</taxon>
        <taxon>Spermatophyta</taxon>
        <taxon>Magnoliopsida</taxon>
        <taxon>eudicotyledons</taxon>
        <taxon>Gunneridae</taxon>
        <taxon>Pentapetalae</taxon>
        <taxon>asterids</taxon>
        <taxon>lamiids</taxon>
        <taxon>Gentianales</taxon>
        <taxon>Rubiaceae</taxon>
        <taxon>Rubioideae</taxon>
        <taxon>Spermacoceae</taxon>
        <taxon>Hedyotis-Oldenlandia complex</taxon>
        <taxon>Oldenlandia</taxon>
    </lineage>
</organism>
<evidence type="ECO:0000256" key="2">
    <source>
        <dbReference type="ARBA" id="ARBA00007635"/>
    </source>
</evidence>
<evidence type="ECO:0000256" key="5">
    <source>
        <dbReference type="ARBA" id="ARBA00023136"/>
    </source>
</evidence>
<dbReference type="EMBL" id="OX459123">
    <property type="protein sequence ID" value="CAI9111075.1"/>
    <property type="molecule type" value="Genomic_DNA"/>
</dbReference>
<feature type="domain" description="EamA" evidence="7">
    <location>
        <begin position="36"/>
        <end position="161"/>
    </location>
</feature>
<feature type="transmembrane region" description="Helical" evidence="6">
    <location>
        <begin position="112"/>
        <end position="131"/>
    </location>
</feature>
<evidence type="ECO:0000313" key="8">
    <source>
        <dbReference type="EMBL" id="CAI9111075.1"/>
    </source>
</evidence>
<name>A0AAV1DT28_OLDCO</name>
<feature type="transmembrane region" description="Helical" evidence="6">
    <location>
        <begin position="222"/>
        <end position="243"/>
    </location>
</feature>
<reference evidence="8" key="1">
    <citation type="submission" date="2023-03" db="EMBL/GenBank/DDBJ databases">
        <authorList>
            <person name="Julca I."/>
        </authorList>
    </citation>
    <scope>NUCLEOTIDE SEQUENCE</scope>
</reference>
<feature type="transmembrane region" description="Helical" evidence="6">
    <location>
        <begin position="48"/>
        <end position="70"/>
    </location>
</feature>
<evidence type="ECO:0000256" key="4">
    <source>
        <dbReference type="ARBA" id="ARBA00022989"/>
    </source>
</evidence>
<feature type="transmembrane region" description="Helical" evidence="6">
    <location>
        <begin position="82"/>
        <end position="100"/>
    </location>
</feature>
<dbReference type="InterPro" id="IPR000620">
    <property type="entry name" value="EamA_dom"/>
</dbReference>
<dbReference type="GO" id="GO:0016020">
    <property type="term" value="C:membrane"/>
    <property type="evidence" value="ECO:0007669"/>
    <property type="project" value="UniProtKB-SubCell"/>
</dbReference>
<sequence length="359" mass="38788">MAASVAGKSSGRYCYREVLPFAIMVIVECANVGNSTLFKAASDAGASYMVFVVYSFAISVLSLLPLAFLFHRKTRLPPLSSALMGRICLLVVIGLTGQTLGYKGIQYSSPTMASSMSNLTPAFTFALAIAFRMEKLALRSLPSLAKIIGTVVSISGALVVVLYEGPAVVRGSSHPKTLNYSLGSDEQSDWVIGGVLLVIDYILISIWYIVQAQTARLYPAEFFIVFLYNLGVTLLSAPVYYFMEPDLNAWRINSQIVIISLLYAGVVSTAFGIVVHTWSLRVKGPVYVASFRPLSIAIAAVMGVLFLGDTLFLGSVIGAILIAIGFYVVLWGKVQEDMYEDLGTGSIESPDPEDVPLLR</sequence>
<keyword evidence="5 6" id="KW-0472">Membrane</keyword>
<evidence type="ECO:0000313" key="9">
    <source>
        <dbReference type="Proteomes" id="UP001161247"/>
    </source>
</evidence>
<feature type="domain" description="EamA" evidence="7">
    <location>
        <begin position="193"/>
        <end position="330"/>
    </location>
</feature>
<feature type="transmembrane region" description="Helical" evidence="6">
    <location>
        <begin position="286"/>
        <end position="306"/>
    </location>
</feature>
<keyword evidence="4 6" id="KW-1133">Transmembrane helix</keyword>
<evidence type="ECO:0000259" key="7">
    <source>
        <dbReference type="Pfam" id="PF00892"/>
    </source>
</evidence>
<evidence type="ECO:0000256" key="6">
    <source>
        <dbReference type="RuleBase" id="RU363077"/>
    </source>
</evidence>
<dbReference type="Pfam" id="PF00892">
    <property type="entry name" value="EamA"/>
    <property type="match status" value="2"/>
</dbReference>
<comment type="similarity">
    <text evidence="2 6">Belongs to the drug/metabolite transporter (DMT) superfamily. Plant drug/metabolite exporter (P-DME) (TC 2.A.7.4) family.</text>
</comment>
<feature type="transmembrane region" description="Helical" evidence="6">
    <location>
        <begin position="190"/>
        <end position="210"/>
    </location>
</feature>
<dbReference type="AlphaFoldDB" id="A0AAV1DT28"/>
<feature type="transmembrane region" description="Helical" evidence="6">
    <location>
        <begin position="312"/>
        <end position="330"/>
    </location>
</feature>
<evidence type="ECO:0000256" key="3">
    <source>
        <dbReference type="ARBA" id="ARBA00022692"/>
    </source>
</evidence>
<keyword evidence="3 6" id="KW-0812">Transmembrane</keyword>
<dbReference type="Proteomes" id="UP001161247">
    <property type="component" value="Chromosome 6"/>
</dbReference>
<protein>
    <recommendedName>
        <fullName evidence="6">WAT1-related protein</fullName>
    </recommendedName>
</protein>
<dbReference type="InterPro" id="IPR030184">
    <property type="entry name" value="WAT1-related"/>
</dbReference>
<dbReference type="PANTHER" id="PTHR31218">
    <property type="entry name" value="WAT1-RELATED PROTEIN"/>
    <property type="match status" value="1"/>
</dbReference>
<dbReference type="SUPFAM" id="SSF103481">
    <property type="entry name" value="Multidrug resistance efflux transporter EmrE"/>
    <property type="match status" value="2"/>
</dbReference>
<comment type="subcellular location">
    <subcellularLocation>
        <location evidence="1 6">Membrane</location>
        <topology evidence="1 6">Multi-pass membrane protein</topology>
    </subcellularLocation>
</comment>
<feature type="transmembrane region" description="Helical" evidence="6">
    <location>
        <begin position="143"/>
        <end position="163"/>
    </location>
</feature>
<dbReference type="InterPro" id="IPR037185">
    <property type="entry name" value="EmrE-like"/>
</dbReference>
<evidence type="ECO:0000256" key="1">
    <source>
        <dbReference type="ARBA" id="ARBA00004141"/>
    </source>
</evidence>
<gene>
    <name evidence="8" type="ORF">OLC1_LOCUS18585</name>
</gene>
<proteinExistence type="inferred from homology"/>
<accession>A0AAV1DT28</accession>
<keyword evidence="9" id="KW-1185">Reference proteome</keyword>
<feature type="transmembrane region" description="Helical" evidence="6">
    <location>
        <begin position="255"/>
        <end position="274"/>
    </location>
</feature>